<dbReference type="PROSITE" id="PS51327">
    <property type="entry name" value="DICER_DSRBF"/>
    <property type="match status" value="1"/>
</dbReference>
<dbReference type="SMART" id="SM00535">
    <property type="entry name" value="RIBOc"/>
    <property type="match status" value="2"/>
</dbReference>
<evidence type="ECO:0000256" key="1">
    <source>
        <dbReference type="ARBA" id="ARBA00001946"/>
    </source>
</evidence>
<dbReference type="InterPro" id="IPR038248">
    <property type="entry name" value="Dicer_dimer_sf"/>
</dbReference>
<keyword evidence="7" id="KW-0067">ATP-binding</keyword>
<dbReference type="InterPro" id="IPR048512">
    <property type="entry name" value="Dicer_platform"/>
</dbReference>
<evidence type="ECO:0000256" key="8">
    <source>
        <dbReference type="ARBA" id="ARBA00023158"/>
    </source>
</evidence>
<dbReference type="InterPro" id="IPR001650">
    <property type="entry name" value="Helicase_C-like"/>
</dbReference>
<dbReference type="SMART" id="SM00490">
    <property type="entry name" value="HELICc"/>
    <property type="match status" value="1"/>
</dbReference>
<sequence length="1644" mass="187955">MLRSREPEEQMKAAHRQLEAEQARSYQLEMFEFAKKHNTIVVLGTGTGKTFISVLLIKHFEHQVAGKWSAGPGRAGSKRTIFLAPTVPLVEQQASVLKQHLAVNIGHFVGAMQVDHWSSSQWEERFEQYGVLVMTPAVFKNVLLHGFMSLDRVNLLVLDECHRATGDDPYVGIMKIYKEIPTDERPRVLGLTASVVNSQARGGPRVNALIRELEATLFSRAKTATGADLFGTKPNEIIAVYTNHKSHNKLPVDQDLLNSMKDCADFKEFRKAMTALGQLYESCGPFCAKQLLMFREKEMEKALMASDCSTDFKAHASTKKDMFRHIFNFLGKDDDPFDLPGKMKRLLDILAGFRELDNGASDNEDQLGRLCGIVFVKERMTAYVLYRWMNEVSKRPLYDFINCSFVVGHNQNPFGHDGDHSSFQMNAKAQRKVMADFREGVYNLMFATSVIEEGMDVPVCNLIVRFDMPPDVRSYTQSKGRARAKPSLYVVLSDEKSQLQTEDLMDNFQETEFLVMRTCEQKRPAPDLGESIRVLEDDPDLPPYIVDTARVSAQNAVSLLYWYCQGFASEPYANVLPEFVFDETSDGFFCTLIMPLITPLWRNRLTNPRPFSSKSKARVYVALEMCRRLHKAGELTNHLLPRPRIERLHKLSPAPEDEKINKKLHAFRIKTTTYVRRYAFPRAVAPVLRTLEEHADEEALEKKMYHLYTIYTRVVQWASSEQNWRGDTNLFDPEQNSTWIGLILKEKLPENLPKFPVYTRSGEEEVELIYAGSMPLSVKQKALCHRFNRYIFSLVLDIVDNSMQCCYEHFITPCVVLVDGLPPNSEGDRNFVLNLDVMSSVGPAELPNSKKFEFNESLYQDAVVELLYHINENLPNNSREIHTRVPWEDYHRFYVRSTRSVGKDGKPLTPHTTGYYPFSMKMSFAQYVNQKKVRGRSNKITNENQPVLEVEHVQKRLEMTTPRYKNRAGGVFIPRDPNIDRAERGIYVLPEFVAVHKLKASIWRKATSLPSILHRLNGLVVAEQLRVRIVTETGLGRSLSVVGGEHWKPLRLEALAGDKSVQTGVRKFGRLMASKSRKFDKEQLLTSMEFLEQPDLTTCLGPSPGDIMKALSTKHAKDLFDMERSELLGDAFLQVASTFALIDRYQFETTRELAVYRQYQVCNRHLLYRAFERDLTSLVNTVAFHARRSFLPPGYKSWPFEERLLDPDFLRVFVGTYGYEYNGELMLKDMRFAAGYGQLLTEINNMDEEEFRIEVNQNFLTGCFLPDRNSLLVKGFQDYKAKVAGDVVEALVGVYVEKCGPVGGLRLLKWLGLDFGDTDTGNFINAFKLELTAAKEAIQPYEFAPFLHHVQRIERKLGYVFQNKMLALQAITHPSCSEHHLIEPNCRLAFIGEGVIDFLITMYIYRMNAKFNPGQLTDLRAALTNSQILAHAIVKNELHTSLLYANNRLFTAIKKYVDNIEEIGVRLNTVLGDWETEDLEEASVPRSLARLLEALLGAVFLDSGKSFSEVWKIIVEIMGYEISVFSKNIPISPVRELCTRFPGTSFKKHNMLVGEDSDMVEVTMYLRLPDGQEEEYTQIAETKKLAKTILAKKYLRRLEKEEMLAEIGRRKNAGEDTEVVRTLEDALLSSELVKSKYYRKKVIT</sequence>
<dbReference type="CDD" id="cd00593">
    <property type="entry name" value="RIBOc"/>
    <property type="match status" value="1"/>
</dbReference>
<dbReference type="GO" id="GO:0004525">
    <property type="term" value="F:ribonuclease III activity"/>
    <property type="evidence" value="ECO:0007669"/>
    <property type="project" value="UniProtKB-EC"/>
</dbReference>
<evidence type="ECO:0000256" key="7">
    <source>
        <dbReference type="ARBA" id="ARBA00022840"/>
    </source>
</evidence>
<dbReference type="FunFam" id="3.40.50.300:FF:000628">
    <property type="entry name" value="Endoribonuclease Dicer"/>
    <property type="match status" value="1"/>
</dbReference>
<organism evidence="15 16">
    <name type="scientific">Tropilaelaps mercedesae</name>
    <dbReference type="NCBI Taxonomy" id="418985"/>
    <lineage>
        <taxon>Eukaryota</taxon>
        <taxon>Metazoa</taxon>
        <taxon>Ecdysozoa</taxon>
        <taxon>Arthropoda</taxon>
        <taxon>Chelicerata</taxon>
        <taxon>Arachnida</taxon>
        <taxon>Acari</taxon>
        <taxon>Parasitiformes</taxon>
        <taxon>Mesostigmata</taxon>
        <taxon>Gamasina</taxon>
        <taxon>Dermanyssoidea</taxon>
        <taxon>Laelapidae</taxon>
        <taxon>Tropilaelaps</taxon>
    </lineage>
</organism>
<dbReference type="Pfam" id="PF20931">
    <property type="entry name" value="Dicer_platform"/>
    <property type="match status" value="1"/>
</dbReference>
<dbReference type="GO" id="GO:0004386">
    <property type="term" value="F:helicase activity"/>
    <property type="evidence" value="ECO:0007669"/>
    <property type="project" value="UniProtKB-KW"/>
</dbReference>
<dbReference type="PROSITE" id="PS50142">
    <property type="entry name" value="RNASE_3_2"/>
    <property type="match status" value="2"/>
</dbReference>
<dbReference type="GO" id="GO:0005737">
    <property type="term" value="C:cytoplasm"/>
    <property type="evidence" value="ECO:0007669"/>
    <property type="project" value="TreeGrafter"/>
</dbReference>
<evidence type="ECO:0000256" key="5">
    <source>
        <dbReference type="ARBA" id="ARBA00022801"/>
    </source>
</evidence>
<keyword evidence="5" id="KW-0378">Hydrolase</keyword>
<evidence type="ECO:0000256" key="6">
    <source>
        <dbReference type="ARBA" id="ARBA00022806"/>
    </source>
</evidence>
<feature type="domain" description="Helicase C-terminal" evidence="13">
    <location>
        <begin position="363"/>
        <end position="540"/>
    </location>
</feature>
<dbReference type="EMBL" id="MNPL01029336">
    <property type="protein sequence ID" value="OQR67288.1"/>
    <property type="molecule type" value="Genomic_DNA"/>
</dbReference>
<dbReference type="Proteomes" id="UP000192247">
    <property type="component" value="Unassembled WGS sequence"/>
</dbReference>
<protein>
    <submittedName>
        <fullName evidence="15">Endoribonuclease Dicer-like</fullName>
    </submittedName>
</protein>
<dbReference type="Gene3D" id="3.40.50.300">
    <property type="entry name" value="P-loop containing nucleotide triphosphate hydrolases"/>
    <property type="match status" value="2"/>
</dbReference>
<dbReference type="InterPro" id="IPR036389">
    <property type="entry name" value="RNase_III_sf"/>
</dbReference>
<dbReference type="InterPro" id="IPR011545">
    <property type="entry name" value="DEAD/DEAH_box_helicase_dom"/>
</dbReference>
<dbReference type="GO" id="GO:0031054">
    <property type="term" value="P:pre-miRNA processing"/>
    <property type="evidence" value="ECO:0007669"/>
    <property type="project" value="TreeGrafter"/>
</dbReference>
<dbReference type="Pfam" id="PF00636">
    <property type="entry name" value="Ribonuclease_3"/>
    <property type="match status" value="1"/>
</dbReference>
<dbReference type="OrthoDB" id="2392202at2759"/>
<comment type="caution">
    <text evidence="15">The sequence shown here is derived from an EMBL/GenBank/DDBJ whole genome shotgun (WGS) entry which is preliminary data.</text>
</comment>
<dbReference type="GO" id="GO:0004530">
    <property type="term" value="F:deoxyribonuclease I activity"/>
    <property type="evidence" value="ECO:0007669"/>
    <property type="project" value="TreeGrafter"/>
</dbReference>
<evidence type="ECO:0000313" key="16">
    <source>
        <dbReference type="Proteomes" id="UP000192247"/>
    </source>
</evidence>
<keyword evidence="16" id="KW-1185">Reference proteome</keyword>
<dbReference type="Pfam" id="PF00270">
    <property type="entry name" value="DEAD"/>
    <property type="match status" value="1"/>
</dbReference>
<dbReference type="PROSITE" id="PS51194">
    <property type="entry name" value="HELICASE_CTER"/>
    <property type="match status" value="1"/>
</dbReference>
<feature type="domain" description="RNase III" evidence="11">
    <location>
        <begin position="1107"/>
        <end position="1300"/>
    </location>
</feature>
<name>A0A1V9X1J8_9ACAR</name>
<comment type="cofactor">
    <cofactor evidence="1">
        <name>Mg(2+)</name>
        <dbReference type="ChEBI" id="CHEBI:18420"/>
    </cofactor>
</comment>
<feature type="domain" description="Dicer dsRNA-binding fold" evidence="14">
    <location>
        <begin position="556"/>
        <end position="649"/>
    </location>
</feature>
<evidence type="ECO:0000256" key="4">
    <source>
        <dbReference type="ARBA" id="ARBA00022741"/>
    </source>
</evidence>
<dbReference type="SMART" id="SM00487">
    <property type="entry name" value="DEXDc"/>
    <property type="match status" value="1"/>
</dbReference>
<evidence type="ECO:0000313" key="15">
    <source>
        <dbReference type="EMBL" id="OQR67288.1"/>
    </source>
</evidence>
<gene>
    <name evidence="15" type="ORF">BIW11_13610</name>
</gene>
<dbReference type="GO" id="GO:0005524">
    <property type="term" value="F:ATP binding"/>
    <property type="evidence" value="ECO:0007669"/>
    <property type="project" value="UniProtKB-KW"/>
</dbReference>
<keyword evidence="10" id="KW-0694">RNA-binding</keyword>
<evidence type="ECO:0000256" key="10">
    <source>
        <dbReference type="PROSITE-ProRule" id="PRU00657"/>
    </source>
</evidence>
<accession>A0A1V9X1J8</accession>
<dbReference type="PANTHER" id="PTHR14950">
    <property type="entry name" value="DICER-RELATED"/>
    <property type="match status" value="1"/>
</dbReference>
<dbReference type="Gene3D" id="1.10.1520.10">
    <property type="entry name" value="Ribonuclease III domain"/>
    <property type="match status" value="2"/>
</dbReference>
<keyword evidence="6" id="KW-0347">Helicase</keyword>
<evidence type="ECO:0000259" key="13">
    <source>
        <dbReference type="PROSITE" id="PS51194"/>
    </source>
</evidence>
<dbReference type="PROSITE" id="PS51192">
    <property type="entry name" value="HELICASE_ATP_BIND_1"/>
    <property type="match status" value="1"/>
</dbReference>
<dbReference type="GO" id="GO:0005634">
    <property type="term" value="C:nucleus"/>
    <property type="evidence" value="ECO:0007669"/>
    <property type="project" value="TreeGrafter"/>
</dbReference>
<dbReference type="STRING" id="418985.A0A1V9X1J8"/>
<dbReference type="CDD" id="cd18034">
    <property type="entry name" value="DEXHc_dicer"/>
    <property type="match status" value="1"/>
</dbReference>
<dbReference type="PANTHER" id="PTHR14950:SF37">
    <property type="entry name" value="ENDORIBONUCLEASE DICER"/>
    <property type="match status" value="1"/>
</dbReference>
<dbReference type="InterPro" id="IPR005034">
    <property type="entry name" value="Dicer_dimerisation"/>
</dbReference>
<dbReference type="Pfam" id="PF03368">
    <property type="entry name" value="Dicer_dimer"/>
    <property type="match status" value="1"/>
</dbReference>
<keyword evidence="2" id="KW-0540">Nuclease</keyword>
<keyword evidence="8" id="KW-0943">RNA-mediated gene silencing</keyword>
<dbReference type="InterPro" id="IPR027417">
    <property type="entry name" value="P-loop_NTPase"/>
</dbReference>
<evidence type="ECO:0000256" key="2">
    <source>
        <dbReference type="ARBA" id="ARBA00022722"/>
    </source>
</evidence>
<keyword evidence="3" id="KW-0677">Repeat</keyword>
<comment type="similarity">
    <text evidence="9 10">Belongs to the helicase family. Dicer subfamily.</text>
</comment>
<dbReference type="InterPro" id="IPR000999">
    <property type="entry name" value="RNase_III_dom"/>
</dbReference>
<dbReference type="Gene3D" id="3.30.160.380">
    <property type="entry name" value="Dicer dimerisation domain"/>
    <property type="match status" value="1"/>
</dbReference>
<evidence type="ECO:0000259" key="12">
    <source>
        <dbReference type="PROSITE" id="PS51192"/>
    </source>
</evidence>
<dbReference type="SUPFAM" id="SSF52540">
    <property type="entry name" value="P-loop containing nucleoside triphosphate hydrolases"/>
    <property type="match status" value="1"/>
</dbReference>
<evidence type="ECO:0000259" key="11">
    <source>
        <dbReference type="PROSITE" id="PS50142"/>
    </source>
</evidence>
<keyword evidence="4" id="KW-0547">Nucleotide-binding</keyword>
<proteinExistence type="inferred from homology"/>
<feature type="domain" description="RNase III" evidence="11">
    <location>
        <begin position="1350"/>
        <end position="1504"/>
    </location>
</feature>
<evidence type="ECO:0000256" key="3">
    <source>
        <dbReference type="ARBA" id="ARBA00022737"/>
    </source>
</evidence>
<dbReference type="GO" id="GO:0003723">
    <property type="term" value="F:RNA binding"/>
    <property type="evidence" value="ECO:0007669"/>
    <property type="project" value="UniProtKB-UniRule"/>
</dbReference>
<evidence type="ECO:0000256" key="9">
    <source>
        <dbReference type="ARBA" id="ARBA00035116"/>
    </source>
</evidence>
<dbReference type="InParanoid" id="A0A1V9X1J8"/>
<dbReference type="GO" id="GO:0030422">
    <property type="term" value="P:siRNA processing"/>
    <property type="evidence" value="ECO:0007669"/>
    <property type="project" value="TreeGrafter"/>
</dbReference>
<dbReference type="Pfam" id="PF00271">
    <property type="entry name" value="Helicase_C"/>
    <property type="match status" value="1"/>
</dbReference>
<dbReference type="GO" id="GO:0006309">
    <property type="term" value="P:apoptotic DNA fragmentation"/>
    <property type="evidence" value="ECO:0007669"/>
    <property type="project" value="TreeGrafter"/>
</dbReference>
<reference evidence="15 16" key="1">
    <citation type="journal article" date="2017" name="Gigascience">
        <title>Draft genome of the honey bee ectoparasitic mite, Tropilaelaps mercedesae, is shaped by the parasitic life history.</title>
        <authorList>
            <person name="Dong X."/>
            <person name="Armstrong S.D."/>
            <person name="Xia D."/>
            <person name="Makepeace B.L."/>
            <person name="Darby A.C."/>
            <person name="Kadowaki T."/>
        </authorList>
    </citation>
    <scope>NUCLEOTIDE SEQUENCE [LARGE SCALE GENOMIC DNA]</scope>
    <source>
        <strain evidence="15">Wuxi-XJTLU</strain>
    </source>
</reference>
<evidence type="ECO:0000259" key="14">
    <source>
        <dbReference type="PROSITE" id="PS51327"/>
    </source>
</evidence>
<feature type="domain" description="Helicase ATP-binding" evidence="12">
    <location>
        <begin position="30"/>
        <end position="213"/>
    </location>
</feature>
<dbReference type="SUPFAM" id="SSF69065">
    <property type="entry name" value="RNase III domain-like"/>
    <property type="match status" value="2"/>
</dbReference>
<dbReference type="InterPro" id="IPR014001">
    <property type="entry name" value="Helicase_ATP-bd"/>
</dbReference>